<dbReference type="Pfam" id="PF02557">
    <property type="entry name" value="VanY"/>
    <property type="match status" value="1"/>
</dbReference>
<dbReference type="Proteomes" id="UP001364890">
    <property type="component" value="Unassembled WGS sequence"/>
</dbReference>
<dbReference type="Gene3D" id="3.30.1380.10">
    <property type="match status" value="1"/>
</dbReference>
<organism evidence="4 5">
    <name type="scientific">Psychrobacillus mangrovi</name>
    <dbReference type="NCBI Taxonomy" id="3117745"/>
    <lineage>
        <taxon>Bacteria</taxon>
        <taxon>Bacillati</taxon>
        <taxon>Bacillota</taxon>
        <taxon>Bacilli</taxon>
        <taxon>Bacillales</taxon>
        <taxon>Bacillaceae</taxon>
        <taxon>Psychrobacillus</taxon>
    </lineage>
</organism>
<evidence type="ECO:0000256" key="1">
    <source>
        <dbReference type="SAM" id="MobiDB-lite"/>
    </source>
</evidence>
<gene>
    <name evidence="4" type="ORF">WAX74_13985</name>
</gene>
<feature type="transmembrane region" description="Helical" evidence="2">
    <location>
        <begin position="16"/>
        <end position="38"/>
    </location>
</feature>
<keyword evidence="5" id="KW-1185">Reference proteome</keyword>
<feature type="compositionally biased region" description="Basic and acidic residues" evidence="1">
    <location>
        <begin position="55"/>
        <end position="71"/>
    </location>
</feature>
<dbReference type="InterPro" id="IPR058193">
    <property type="entry name" value="VanY/YodJ_core_dom"/>
</dbReference>
<dbReference type="CDD" id="cd14852">
    <property type="entry name" value="LD-carboxypeptidase"/>
    <property type="match status" value="1"/>
</dbReference>
<accession>A0ABU8F6U3</accession>
<evidence type="ECO:0000313" key="5">
    <source>
        <dbReference type="Proteomes" id="UP001364890"/>
    </source>
</evidence>
<keyword evidence="2" id="KW-1133">Transmembrane helix</keyword>
<feature type="domain" description="D-alanyl-D-alanine carboxypeptidase-like core" evidence="3">
    <location>
        <begin position="139"/>
        <end position="265"/>
    </location>
</feature>
<dbReference type="PANTHER" id="PTHR34385:SF1">
    <property type="entry name" value="PEPTIDOGLYCAN L-ALANYL-D-GLUTAMATE ENDOPEPTIDASE CWLK"/>
    <property type="match status" value="1"/>
</dbReference>
<comment type="caution">
    <text evidence="4">The sequence shown here is derived from an EMBL/GenBank/DDBJ whole genome shotgun (WGS) entry which is preliminary data.</text>
</comment>
<proteinExistence type="predicted"/>
<dbReference type="RefSeq" id="WP_336498297.1">
    <property type="nucleotide sequence ID" value="NZ_JBAWSY010000011.1"/>
</dbReference>
<protein>
    <submittedName>
        <fullName evidence="4">M15 family metallopeptidase</fullName>
    </submittedName>
</protein>
<reference evidence="4 5" key="1">
    <citation type="submission" date="2024-01" db="EMBL/GenBank/DDBJ databases">
        <title>Seven novel Bacillus-like species.</title>
        <authorList>
            <person name="Liu G."/>
        </authorList>
    </citation>
    <scope>NUCLEOTIDE SEQUENCE [LARGE SCALE GENOMIC DNA]</scope>
    <source>
        <strain evidence="4 5">FJAT-51614</strain>
    </source>
</reference>
<dbReference type="InterPro" id="IPR009045">
    <property type="entry name" value="Zn_M74/Hedgehog-like"/>
</dbReference>
<dbReference type="InterPro" id="IPR052179">
    <property type="entry name" value="DD-CPase-like"/>
</dbReference>
<dbReference type="InterPro" id="IPR003709">
    <property type="entry name" value="VanY-like_core_dom"/>
</dbReference>
<dbReference type="PANTHER" id="PTHR34385">
    <property type="entry name" value="D-ALANYL-D-ALANINE CARBOXYPEPTIDASE"/>
    <property type="match status" value="1"/>
</dbReference>
<evidence type="ECO:0000256" key="2">
    <source>
        <dbReference type="SAM" id="Phobius"/>
    </source>
</evidence>
<dbReference type="EMBL" id="JBAWSY010000011">
    <property type="protein sequence ID" value="MEI4770733.1"/>
    <property type="molecule type" value="Genomic_DNA"/>
</dbReference>
<sequence>MYSRQSLFKKKKQKKWPYIVSGIILGLLVTAIVTWVGINDWNIDQSLTSLGLANKTEEKTTEGKEIDTIEKEEAEETEEQTKDEPIVEPPVVEEPEVDMSGANGYIGNETLPTEPTYIEGVLIASKKYPLPSTFDPGESKEARAAFEEMAAEARLSNFVLVAFSTYRSFEYQTTLYQRYVSNDGQEAADRYSARPGYSEHQTGLAFDIGEQHFEQHFARESFGETEAGKWVAANAHNYGFIMRYPKEKEKITGYMYEPWHFRYVGEQLASQVYEAGTTLEEYLEF</sequence>
<evidence type="ECO:0000313" key="4">
    <source>
        <dbReference type="EMBL" id="MEI4770733.1"/>
    </source>
</evidence>
<keyword evidence="2" id="KW-0472">Membrane</keyword>
<keyword evidence="2" id="KW-0812">Transmembrane</keyword>
<name>A0ABU8F6U3_9BACI</name>
<dbReference type="SUPFAM" id="SSF55166">
    <property type="entry name" value="Hedgehog/DD-peptidase"/>
    <property type="match status" value="1"/>
</dbReference>
<evidence type="ECO:0000259" key="3">
    <source>
        <dbReference type="Pfam" id="PF02557"/>
    </source>
</evidence>
<feature type="region of interest" description="Disordered" evidence="1">
    <location>
        <begin position="55"/>
        <end position="85"/>
    </location>
</feature>